<evidence type="ECO:0000256" key="7">
    <source>
        <dbReference type="SAM" id="Phobius"/>
    </source>
</evidence>
<protein>
    <submittedName>
        <fullName evidence="9">Amino acid permease</fullName>
    </submittedName>
</protein>
<reference evidence="10" key="1">
    <citation type="journal article" date="2019" name="Int. J. Syst. Evol. Microbiol.">
        <title>The Global Catalogue of Microorganisms (GCM) 10K type strain sequencing project: providing services to taxonomists for standard genome sequencing and annotation.</title>
        <authorList>
            <consortium name="The Broad Institute Genomics Platform"/>
            <consortium name="The Broad Institute Genome Sequencing Center for Infectious Disease"/>
            <person name="Wu L."/>
            <person name="Ma J."/>
        </authorList>
    </citation>
    <scope>NUCLEOTIDE SEQUENCE [LARGE SCALE GENOMIC DNA]</scope>
    <source>
        <strain evidence="10">TISTR 2241</strain>
    </source>
</reference>
<dbReference type="Gene3D" id="1.20.1740.10">
    <property type="entry name" value="Amino acid/polyamine transporter I"/>
    <property type="match status" value="1"/>
</dbReference>
<evidence type="ECO:0000256" key="3">
    <source>
        <dbReference type="ARBA" id="ARBA00022692"/>
    </source>
</evidence>
<feature type="transmembrane region" description="Helical" evidence="7">
    <location>
        <begin position="101"/>
        <end position="120"/>
    </location>
</feature>
<feature type="transmembrane region" description="Helical" evidence="7">
    <location>
        <begin position="404"/>
        <end position="423"/>
    </location>
</feature>
<evidence type="ECO:0000313" key="9">
    <source>
        <dbReference type="EMBL" id="MFD2616332.1"/>
    </source>
</evidence>
<feature type="transmembrane region" description="Helical" evidence="7">
    <location>
        <begin position="71"/>
        <end position="95"/>
    </location>
</feature>
<dbReference type="InterPro" id="IPR004841">
    <property type="entry name" value="AA-permease/SLC12A_dom"/>
</dbReference>
<keyword evidence="5 7" id="KW-1133">Transmembrane helix</keyword>
<evidence type="ECO:0000259" key="8">
    <source>
        <dbReference type="Pfam" id="PF00324"/>
    </source>
</evidence>
<dbReference type="EMBL" id="JBHUMR010000007">
    <property type="protein sequence ID" value="MFD2616332.1"/>
    <property type="molecule type" value="Genomic_DNA"/>
</dbReference>
<comment type="caution">
    <text evidence="9">The sequence shown here is derived from an EMBL/GenBank/DDBJ whole genome shotgun (WGS) entry which is preliminary data.</text>
</comment>
<keyword evidence="4" id="KW-0029">Amino-acid transport</keyword>
<feature type="transmembrane region" description="Helical" evidence="7">
    <location>
        <begin position="176"/>
        <end position="198"/>
    </location>
</feature>
<dbReference type="InterPro" id="IPR004840">
    <property type="entry name" value="Amino_acid_permease_CS"/>
</dbReference>
<evidence type="ECO:0000256" key="4">
    <source>
        <dbReference type="ARBA" id="ARBA00022970"/>
    </source>
</evidence>
<feature type="transmembrane region" description="Helical" evidence="7">
    <location>
        <begin position="132"/>
        <end position="156"/>
    </location>
</feature>
<evidence type="ECO:0000256" key="6">
    <source>
        <dbReference type="ARBA" id="ARBA00023136"/>
    </source>
</evidence>
<keyword evidence="10" id="KW-1185">Reference proteome</keyword>
<dbReference type="PIRSF" id="PIRSF006060">
    <property type="entry name" value="AA_transporter"/>
    <property type="match status" value="1"/>
</dbReference>
<dbReference type="PROSITE" id="PS00218">
    <property type="entry name" value="AMINO_ACID_PERMEASE_1"/>
    <property type="match status" value="1"/>
</dbReference>
<keyword evidence="3 7" id="KW-0812">Transmembrane</keyword>
<comment type="subcellular location">
    <subcellularLocation>
        <location evidence="1">Cell membrane</location>
        <topology evidence="1">Multi-pass membrane protein</topology>
    </subcellularLocation>
</comment>
<dbReference type="PANTHER" id="PTHR43495:SF5">
    <property type="entry name" value="GAMMA-AMINOBUTYRIC ACID PERMEASE"/>
    <property type="match status" value="1"/>
</dbReference>
<dbReference type="Proteomes" id="UP001597458">
    <property type="component" value="Unassembled WGS sequence"/>
</dbReference>
<accession>A0ABW5PNG5</accession>
<keyword evidence="2" id="KW-0813">Transport</keyword>
<feature type="domain" description="Amino acid permease/ SLC12A" evidence="8">
    <location>
        <begin position="1"/>
        <end position="419"/>
    </location>
</feature>
<evidence type="ECO:0000256" key="2">
    <source>
        <dbReference type="ARBA" id="ARBA00022448"/>
    </source>
</evidence>
<evidence type="ECO:0000313" key="10">
    <source>
        <dbReference type="Proteomes" id="UP001597458"/>
    </source>
</evidence>
<feature type="transmembrane region" description="Helical" evidence="7">
    <location>
        <begin position="343"/>
        <end position="363"/>
    </location>
</feature>
<evidence type="ECO:0000256" key="5">
    <source>
        <dbReference type="ARBA" id="ARBA00022989"/>
    </source>
</evidence>
<dbReference type="RefSeq" id="WP_141189915.1">
    <property type="nucleotide sequence ID" value="NZ_JBHUMR010000007.1"/>
</dbReference>
<feature type="transmembrane region" description="Helical" evidence="7">
    <location>
        <begin position="219"/>
        <end position="240"/>
    </location>
</feature>
<gene>
    <name evidence="9" type="ORF">ACFSTF_03255</name>
</gene>
<feature type="transmembrane region" description="Helical" evidence="7">
    <location>
        <begin position="311"/>
        <end position="331"/>
    </location>
</feature>
<proteinExistence type="predicted"/>
<feature type="transmembrane region" description="Helical" evidence="7">
    <location>
        <begin position="27"/>
        <end position="51"/>
    </location>
</feature>
<keyword evidence="6 7" id="KW-0472">Membrane</keyword>
<evidence type="ECO:0000256" key="1">
    <source>
        <dbReference type="ARBA" id="ARBA00004651"/>
    </source>
</evidence>
<dbReference type="Pfam" id="PF00324">
    <property type="entry name" value="AA_permease"/>
    <property type="match status" value="1"/>
</dbReference>
<dbReference type="PANTHER" id="PTHR43495">
    <property type="entry name" value="GABA PERMEASE"/>
    <property type="match status" value="1"/>
</dbReference>
<sequence length="426" mass="46901">MALGGMIGTGIFKGTGDTLNIAGPGVILAYLLGGLLLFIVMVALAEMAVVYPELNIQHLIHKAFGFRASIIVGYLYWINWIIVTVVEILAAGFFLQYWFPAVPLWGLSLICALAILLVNFSNVKYYGEFEFWFAGIKIFAIIAFIIFGLAILFGVVPAHHIHPSSNYFDHGGFFPHGFSGVMNAFLVVMFSYGGSELIGLTITETKDAERILPKVIKGVIGRVLIFYIVPIIIICGLIPWDKVSNLESSPFVQVFNLIGIPGVSHIMNFVMLTAVLSAANSGVYATTRTLYSMAQRGEAPPFLLKLSKQGVPIGAITLNSVFLLVGVYLAYLYNGPIINELMSIPGFTIMIVWMAICLAQLKLRPSYPVRPYFRMWFFPVTTVVGLLALLGIFISFVINKANFVGSMTCLIIMALLIFLSFFIKKD</sequence>
<feature type="transmembrane region" description="Helical" evidence="7">
    <location>
        <begin position="375"/>
        <end position="398"/>
    </location>
</feature>
<feature type="transmembrane region" description="Helical" evidence="7">
    <location>
        <begin position="266"/>
        <end position="291"/>
    </location>
</feature>
<organism evidence="9 10">
    <name type="scientific">Terrilactibacillus laevilacticus</name>
    <dbReference type="NCBI Taxonomy" id="1380157"/>
    <lineage>
        <taxon>Bacteria</taxon>
        <taxon>Bacillati</taxon>
        <taxon>Bacillota</taxon>
        <taxon>Bacilli</taxon>
        <taxon>Bacillales</taxon>
        <taxon>Bacillaceae</taxon>
        <taxon>Terrilactibacillus</taxon>
    </lineage>
</organism>
<name>A0ABW5PNG5_9BACI</name>